<accession>A0A0R1W2W8</accession>
<dbReference type="Pfam" id="PF00005">
    <property type="entry name" value="ABC_tran"/>
    <property type="match status" value="1"/>
</dbReference>
<evidence type="ECO:0000256" key="6">
    <source>
        <dbReference type="ARBA" id="ARBA00023136"/>
    </source>
</evidence>
<dbReference type="GO" id="GO:0005524">
    <property type="term" value="F:ATP binding"/>
    <property type="evidence" value="ECO:0007669"/>
    <property type="project" value="UniProtKB-KW"/>
</dbReference>
<dbReference type="GO" id="GO:0140359">
    <property type="term" value="F:ABC-type transporter activity"/>
    <property type="evidence" value="ECO:0007669"/>
    <property type="project" value="InterPro"/>
</dbReference>
<evidence type="ECO:0000256" key="3">
    <source>
        <dbReference type="ARBA" id="ARBA00022741"/>
    </source>
</evidence>
<keyword evidence="3" id="KW-0547">Nucleotide-binding</keyword>
<gene>
    <name evidence="10" type="ORF">FC15_GL000536</name>
</gene>
<dbReference type="EMBL" id="AZFX01000019">
    <property type="protein sequence ID" value="KRM12039.1"/>
    <property type="molecule type" value="Genomic_DNA"/>
</dbReference>
<organism evidence="10 11">
    <name type="scientific">Lapidilactobacillus concavus DSM 17758</name>
    <dbReference type="NCBI Taxonomy" id="1423735"/>
    <lineage>
        <taxon>Bacteria</taxon>
        <taxon>Bacillati</taxon>
        <taxon>Bacillota</taxon>
        <taxon>Bacilli</taxon>
        <taxon>Lactobacillales</taxon>
        <taxon>Lactobacillaceae</taxon>
        <taxon>Lapidilactobacillus</taxon>
    </lineage>
</organism>
<protein>
    <submittedName>
        <fullName evidence="10">Multidrug ABC superfamily ATP binding cassette transporter, ATPase and permease protein</fullName>
    </submittedName>
</protein>
<keyword evidence="6 7" id="KW-0472">Membrane</keyword>
<dbReference type="Pfam" id="PF00664">
    <property type="entry name" value="ABC_membrane"/>
    <property type="match status" value="1"/>
</dbReference>
<dbReference type="Gene3D" id="1.20.1560.10">
    <property type="entry name" value="ABC transporter type 1, transmembrane domain"/>
    <property type="match status" value="1"/>
</dbReference>
<dbReference type="GO" id="GO:0016887">
    <property type="term" value="F:ATP hydrolysis activity"/>
    <property type="evidence" value="ECO:0007669"/>
    <property type="project" value="InterPro"/>
</dbReference>
<dbReference type="PANTHER" id="PTHR24221">
    <property type="entry name" value="ATP-BINDING CASSETTE SUB-FAMILY B"/>
    <property type="match status" value="1"/>
</dbReference>
<dbReference type="SMART" id="SM00382">
    <property type="entry name" value="AAA"/>
    <property type="match status" value="1"/>
</dbReference>
<dbReference type="InterPro" id="IPR003593">
    <property type="entry name" value="AAA+_ATPase"/>
</dbReference>
<dbReference type="Proteomes" id="UP000051315">
    <property type="component" value="Unassembled WGS sequence"/>
</dbReference>
<dbReference type="PROSITE" id="PS50929">
    <property type="entry name" value="ABC_TM1F"/>
    <property type="match status" value="1"/>
</dbReference>
<dbReference type="PROSITE" id="PS00211">
    <property type="entry name" value="ABC_TRANSPORTER_1"/>
    <property type="match status" value="1"/>
</dbReference>
<dbReference type="GO" id="GO:0005886">
    <property type="term" value="C:plasma membrane"/>
    <property type="evidence" value="ECO:0007669"/>
    <property type="project" value="UniProtKB-SubCell"/>
</dbReference>
<dbReference type="PATRIC" id="fig|1423735.3.peg.558"/>
<keyword evidence="11" id="KW-1185">Reference proteome</keyword>
<dbReference type="InterPro" id="IPR036640">
    <property type="entry name" value="ABC1_TM_sf"/>
</dbReference>
<keyword evidence="5 7" id="KW-1133">Transmembrane helix</keyword>
<evidence type="ECO:0000256" key="1">
    <source>
        <dbReference type="ARBA" id="ARBA00004651"/>
    </source>
</evidence>
<comment type="subcellular location">
    <subcellularLocation>
        <location evidence="1">Cell membrane</location>
        <topology evidence="1">Multi-pass membrane protein</topology>
    </subcellularLocation>
</comment>
<dbReference type="PROSITE" id="PS50893">
    <property type="entry name" value="ABC_TRANSPORTER_2"/>
    <property type="match status" value="1"/>
</dbReference>
<dbReference type="STRING" id="1423735.FC15_GL000536"/>
<evidence type="ECO:0000313" key="11">
    <source>
        <dbReference type="Proteomes" id="UP000051315"/>
    </source>
</evidence>
<reference evidence="10 11" key="1">
    <citation type="journal article" date="2015" name="Genome Announc.">
        <title>Expanding the biotechnology potential of lactobacilli through comparative genomics of 213 strains and associated genera.</title>
        <authorList>
            <person name="Sun Z."/>
            <person name="Harris H.M."/>
            <person name="McCann A."/>
            <person name="Guo C."/>
            <person name="Argimon S."/>
            <person name="Zhang W."/>
            <person name="Yang X."/>
            <person name="Jeffery I.B."/>
            <person name="Cooney J.C."/>
            <person name="Kagawa T.F."/>
            <person name="Liu W."/>
            <person name="Song Y."/>
            <person name="Salvetti E."/>
            <person name="Wrobel A."/>
            <person name="Rasinkangas P."/>
            <person name="Parkhill J."/>
            <person name="Rea M.C."/>
            <person name="O'Sullivan O."/>
            <person name="Ritari J."/>
            <person name="Douillard F.P."/>
            <person name="Paul Ross R."/>
            <person name="Yang R."/>
            <person name="Briner A.E."/>
            <person name="Felis G.E."/>
            <person name="de Vos W.M."/>
            <person name="Barrangou R."/>
            <person name="Klaenhammer T.R."/>
            <person name="Caufield P.W."/>
            <person name="Cui Y."/>
            <person name="Zhang H."/>
            <person name="O'Toole P.W."/>
        </authorList>
    </citation>
    <scope>NUCLEOTIDE SEQUENCE [LARGE SCALE GENOMIC DNA]</scope>
    <source>
        <strain evidence="10 11">DSM 17758</strain>
    </source>
</reference>
<dbReference type="SUPFAM" id="SSF90123">
    <property type="entry name" value="ABC transporter transmembrane region"/>
    <property type="match status" value="1"/>
</dbReference>
<dbReference type="SUPFAM" id="SSF52540">
    <property type="entry name" value="P-loop containing nucleoside triphosphate hydrolases"/>
    <property type="match status" value="1"/>
</dbReference>
<comment type="caution">
    <text evidence="10">The sequence shown here is derived from an EMBL/GenBank/DDBJ whole genome shotgun (WGS) entry which is preliminary data.</text>
</comment>
<evidence type="ECO:0000259" key="8">
    <source>
        <dbReference type="PROSITE" id="PS50893"/>
    </source>
</evidence>
<dbReference type="Gene3D" id="3.40.50.300">
    <property type="entry name" value="P-loop containing nucleotide triphosphate hydrolases"/>
    <property type="match status" value="1"/>
</dbReference>
<feature type="domain" description="ABC transmembrane type-1" evidence="9">
    <location>
        <begin position="1"/>
        <end position="233"/>
    </location>
</feature>
<sequence>MLSSDYVQTVFQEKLIQKIMIEVRESISAQVTQKTYAEFHEKNNGEYLSEYINDAGNIEANAISKTFSLLSHGVLIIFATVALASYHLLFLPVILVLAMLMMLLPNKLGQPMAQATRNLSEGNAELSNHLTNYLNGFDVFFNFRRLAIYRQLVKKTSQHYASTKIAYTKTNARVTNTIGGLSIFCQIMVDIVTSVLAIMGLIPLGAISSTGNIAANVFNSLSSFSNEFVQIKATRPLFDKIKPQFSGKAVEEQVSAPIFRTMLEIKNLNYTVGNKVIFHQLNLKINKGGKYALVGKSGVGKSTLLKILSGQITNYSGQILIDGIDLHQFSQDQLVSLLQYVDQNVYLFNDTVANNISLWDQTLLDDNLKVALEKAEVDFTDTSKQMIAENGQNLSGGQKQRLALARFFYQPKLIALIDEGLSALDTQTATKIDEVLLNDKKLTLIEVNHHLSPEMIPKYDDVISLDQA</sequence>
<evidence type="ECO:0000313" key="10">
    <source>
        <dbReference type="EMBL" id="KRM12039.1"/>
    </source>
</evidence>
<dbReference type="AlphaFoldDB" id="A0A0R1W2W8"/>
<dbReference type="GO" id="GO:0034040">
    <property type="term" value="F:ATPase-coupled lipid transmembrane transporter activity"/>
    <property type="evidence" value="ECO:0007669"/>
    <property type="project" value="TreeGrafter"/>
</dbReference>
<keyword evidence="2 7" id="KW-0812">Transmembrane</keyword>
<dbReference type="CDD" id="cd03228">
    <property type="entry name" value="ABCC_MRP_Like"/>
    <property type="match status" value="1"/>
</dbReference>
<dbReference type="InterPro" id="IPR011527">
    <property type="entry name" value="ABC1_TM_dom"/>
</dbReference>
<dbReference type="InterPro" id="IPR003439">
    <property type="entry name" value="ABC_transporter-like_ATP-bd"/>
</dbReference>
<dbReference type="InterPro" id="IPR039421">
    <property type="entry name" value="Type_1_exporter"/>
</dbReference>
<evidence type="ECO:0000256" key="2">
    <source>
        <dbReference type="ARBA" id="ARBA00022692"/>
    </source>
</evidence>
<name>A0A0R1W2W8_9LACO</name>
<dbReference type="InterPro" id="IPR017871">
    <property type="entry name" value="ABC_transporter-like_CS"/>
</dbReference>
<dbReference type="PANTHER" id="PTHR24221:SF654">
    <property type="entry name" value="ATP-BINDING CASSETTE SUB-FAMILY B MEMBER 6"/>
    <property type="match status" value="1"/>
</dbReference>
<feature type="transmembrane region" description="Helical" evidence="7">
    <location>
        <begin position="178"/>
        <end position="202"/>
    </location>
</feature>
<evidence type="ECO:0000256" key="4">
    <source>
        <dbReference type="ARBA" id="ARBA00022840"/>
    </source>
</evidence>
<feature type="domain" description="ABC transporter" evidence="8">
    <location>
        <begin position="263"/>
        <end position="468"/>
    </location>
</feature>
<feature type="transmembrane region" description="Helical" evidence="7">
    <location>
        <begin position="74"/>
        <end position="104"/>
    </location>
</feature>
<proteinExistence type="predicted"/>
<evidence type="ECO:0000256" key="7">
    <source>
        <dbReference type="SAM" id="Phobius"/>
    </source>
</evidence>
<keyword evidence="4" id="KW-0067">ATP-binding</keyword>
<evidence type="ECO:0000259" key="9">
    <source>
        <dbReference type="PROSITE" id="PS50929"/>
    </source>
</evidence>
<evidence type="ECO:0000256" key="5">
    <source>
        <dbReference type="ARBA" id="ARBA00022989"/>
    </source>
</evidence>
<dbReference type="InterPro" id="IPR027417">
    <property type="entry name" value="P-loop_NTPase"/>
</dbReference>